<evidence type="ECO:0000313" key="5">
    <source>
        <dbReference type="Proteomes" id="UP001054889"/>
    </source>
</evidence>
<dbReference type="Gene3D" id="3.10.350.10">
    <property type="entry name" value="LysM domain"/>
    <property type="match status" value="1"/>
</dbReference>
<evidence type="ECO:0000256" key="1">
    <source>
        <dbReference type="ARBA" id="ARBA00022669"/>
    </source>
</evidence>
<name>A0AAV5E5M0_ELECO</name>
<dbReference type="SUPFAM" id="SSF54106">
    <property type="entry name" value="LysM domain"/>
    <property type="match status" value="1"/>
</dbReference>
<evidence type="ECO:0000259" key="3">
    <source>
        <dbReference type="PROSITE" id="PS51782"/>
    </source>
</evidence>
<dbReference type="InterPro" id="IPR018392">
    <property type="entry name" value="LysM"/>
</dbReference>
<dbReference type="EMBL" id="BQKI01000073">
    <property type="protein sequence ID" value="GJN17470.1"/>
    <property type="molecule type" value="Genomic_DNA"/>
</dbReference>
<organism evidence="4 5">
    <name type="scientific">Eleusine coracana subsp. coracana</name>
    <dbReference type="NCBI Taxonomy" id="191504"/>
    <lineage>
        <taxon>Eukaryota</taxon>
        <taxon>Viridiplantae</taxon>
        <taxon>Streptophyta</taxon>
        <taxon>Embryophyta</taxon>
        <taxon>Tracheophyta</taxon>
        <taxon>Spermatophyta</taxon>
        <taxon>Magnoliopsida</taxon>
        <taxon>Liliopsida</taxon>
        <taxon>Poales</taxon>
        <taxon>Poaceae</taxon>
        <taxon>PACMAD clade</taxon>
        <taxon>Chloridoideae</taxon>
        <taxon>Cynodonteae</taxon>
        <taxon>Eleusininae</taxon>
        <taxon>Eleusine</taxon>
    </lineage>
</organism>
<dbReference type="Pfam" id="PF01476">
    <property type="entry name" value="LysM"/>
    <property type="match status" value="1"/>
</dbReference>
<dbReference type="SMART" id="SM00257">
    <property type="entry name" value="LysM"/>
    <property type="match status" value="1"/>
</dbReference>
<dbReference type="InterPro" id="IPR052210">
    <property type="entry name" value="LysM1-like"/>
</dbReference>
<evidence type="ECO:0000256" key="2">
    <source>
        <dbReference type="ARBA" id="ARBA00023026"/>
    </source>
</evidence>
<keyword evidence="1" id="KW-0147">Chitin-binding</keyword>
<proteinExistence type="predicted"/>
<comment type="caution">
    <text evidence="4">The sequence shown here is derived from an EMBL/GenBank/DDBJ whole genome shotgun (WGS) entry which is preliminary data.</text>
</comment>
<dbReference type="InterPro" id="IPR036779">
    <property type="entry name" value="LysM_dom_sf"/>
</dbReference>
<dbReference type="Proteomes" id="UP001054889">
    <property type="component" value="Unassembled WGS sequence"/>
</dbReference>
<reference evidence="4" key="2">
    <citation type="submission" date="2021-12" db="EMBL/GenBank/DDBJ databases">
        <title>Resequencing data analysis of finger millet.</title>
        <authorList>
            <person name="Hatakeyama M."/>
            <person name="Aluri S."/>
            <person name="Balachadran M.T."/>
            <person name="Sivarajan S.R."/>
            <person name="Poveda L."/>
            <person name="Shimizu-Inatsugi R."/>
            <person name="Schlapbach R."/>
            <person name="Sreeman S.M."/>
            <person name="Shimizu K.K."/>
        </authorList>
    </citation>
    <scope>NUCLEOTIDE SEQUENCE</scope>
</reference>
<dbReference type="PANTHER" id="PTHR34997:SF22">
    <property type="entry name" value="OS01G0783000 PROTEIN"/>
    <property type="match status" value="1"/>
</dbReference>
<feature type="domain" description="LysM" evidence="3">
    <location>
        <begin position="77"/>
        <end position="121"/>
    </location>
</feature>
<protein>
    <recommendedName>
        <fullName evidence="3">LysM domain-containing protein</fullName>
    </recommendedName>
</protein>
<dbReference type="AlphaFoldDB" id="A0AAV5E5M0"/>
<evidence type="ECO:0000313" key="4">
    <source>
        <dbReference type="EMBL" id="GJN17470.1"/>
    </source>
</evidence>
<dbReference type="PANTHER" id="PTHR34997">
    <property type="entry name" value="AM15"/>
    <property type="match status" value="1"/>
</dbReference>
<reference evidence="4" key="1">
    <citation type="journal article" date="2018" name="DNA Res.">
        <title>Multiple hybrid de novo genome assembly of finger millet, an orphan allotetraploid crop.</title>
        <authorList>
            <person name="Hatakeyama M."/>
            <person name="Aluri S."/>
            <person name="Balachadran M.T."/>
            <person name="Sivarajan S.R."/>
            <person name="Patrignani A."/>
            <person name="Gruter S."/>
            <person name="Poveda L."/>
            <person name="Shimizu-Inatsugi R."/>
            <person name="Baeten J."/>
            <person name="Francoijs K.J."/>
            <person name="Nataraja K.N."/>
            <person name="Reddy Y.A.N."/>
            <person name="Phadnis S."/>
            <person name="Ravikumar R.L."/>
            <person name="Schlapbach R."/>
            <person name="Sreeman S.M."/>
            <person name="Shimizu K.K."/>
        </authorList>
    </citation>
    <scope>NUCLEOTIDE SEQUENCE</scope>
</reference>
<dbReference type="PROSITE" id="PS51782">
    <property type="entry name" value="LYSM"/>
    <property type="match status" value="1"/>
</dbReference>
<keyword evidence="5" id="KW-1185">Reference proteome</keyword>
<accession>A0AAV5E5M0</accession>
<dbReference type="GO" id="GO:0008061">
    <property type="term" value="F:chitin binding"/>
    <property type="evidence" value="ECO:0007669"/>
    <property type="project" value="UniProtKB-KW"/>
</dbReference>
<dbReference type="CDD" id="cd00118">
    <property type="entry name" value="LysM"/>
    <property type="match status" value="1"/>
</dbReference>
<sequence length="126" mass="13172">MQRQSRKQSSSLHKSSSYLLTLHTPGTSEMANNNGAAALLMIASLLVAVTLADARITQLGDFVVEDAAAVPALSCSNVHGVQAGETCFSVAQSSGLTQEQFLGFNPNINCARVFLGQWVCLAASSA</sequence>
<keyword evidence="2" id="KW-0843">Virulence</keyword>
<gene>
    <name evidence="4" type="primary">gb04537</name>
    <name evidence="4" type="ORF">PR202_gb04537</name>
</gene>